<gene>
    <name evidence="1" type="ORF">BGZ65_010200</name>
</gene>
<evidence type="ECO:0000313" key="1">
    <source>
        <dbReference type="EMBL" id="KAF9921635.1"/>
    </source>
</evidence>
<comment type="caution">
    <text evidence="1">The sequence shown here is derived from an EMBL/GenBank/DDBJ whole genome shotgun (WGS) entry which is preliminary data.</text>
</comment>
<keyword evidence="2" id="KW-1185">Reference proteome</keyword>
<protein>
    <submittedName>
        <fullName evidence="1">Uncharacterized protein</fullName>
    </submittedName>
</protein>
<reference evidence="1" key="1">
    <citation type="journal article" date="2020" name="Fungal Divers.">
        <title>Resolving the Mortierellaceae phylogeny through synthesis of multi-gene phylogenetics and phylogenomics.</title>
        <authorList>
            <person name="Vandepol N."/>
            <person name="Liber J."/>
            <person name="Desiro A."/>
            <person name="Na H."/>
            <person name="Kennedy M."/>
            <person name="Barry K."/>
            <person name="Grigoriev I.V."/>
            <person name="Miller A.N."/>
            <person name="O'Donnell K."/>
            <person name="Stajich J.E."/>
            <person name="Bonito G."/>
        </authorList>
    </citation>
    <scope>NUCLEOTIDE SEQUENCE</scope>
    <source>
        <strain evidence="1">MES-2147</strain>
    </source>
</reference>
<organism evidence="1 2">
    <name type="scientific">Modicella reniformis</name>
    <dbReference type="NCBI Taxonomy" id="1440133"/>
    <lineage>
        <taxon>Eukaryota</taxon>
        <taxon>Fungi</taxon>
        <taxon>Fungi incertae sedis</taxon>
        <taxon>Mucoromycota</taxon>
        <taxon>Mortierellomycotina</taxon>
        <taxon>Mortierellomycetes</taxon>
        <taxon>Mortierellales</taxon>
        <taxon>Mortierellaceae</taxon>
        <taxon>Modicella</taxon>
    </lineage>
</organism>
<evidence type="ECO:0000313" key="2">
    <source>
        <dbReference type="Proteomes" id="UP000749646"/>
    </source>
</evidence>
<dbReference type="Proteomes" id="UP000749646">
    <property type="component" value="Unassembled WGS sequence"/>
</dbReference>
<name>A0A9P6II44_9FUNG</name>
<feature type="non-terminal residue" evidence="1">
    <location>
        <position position="1"/>
    </location>
</feature>
<dbReference type="EMBL" id="JAAAHW010010993">
    <property type="protein sequence ID" value="KAF9921635.1"/>
    <property type="molecule type" value="Genomic_DNA"/>
</dbReference>
<dbReference type="OrthoDB" id="2436858at2759"/>
<accession>A0A9P6II44</accession>
<feature type="non-terminal residue" evidence="1">
    <location>
        <position position="74"/>
    </location>
</feature>
<proteinExistence type="predicted"/>
<dbReference type="AlphaFoldDB" id="A0A9P6II44"/>
<sequence>SAKLYCRQHIKIFEGAIQKYHSTSGKQNQDSGGEGSQVAQNVFDTKKEMCGAIYALSGTLNYAIAIKESFILDK</sequence>